<sequence length="429" mass="48847">MTGSERYRNIQTATDSFLALQTDEDLWAKNINIRKINQDINCYWESGQNHLAQGIFMRGRRQPDDVPTPKLEAWLTFGGAAGAGGEGVIDAFTSFNTTQEYYNIDGTVGSKVARQLQKGDAIRIGINGDVTSRDLKIRRKSKKSLIDWNTDIGSKVLGNNLHIADEDFAELELKKLSDEDNYDDWQEFITLTDTLEENMDTNRSSVSLSSFPKKTSEVGQRQRSSSSVVPLSWADQCSKTDVKILKPKCVTQECTKPPSSETQPVKFEKLSDPNGALAIIQTPKNGFKIKQRSPRELKEKEDDKIYRGINNYHQYYEIKDSIHGNAESGKNRYGPLRAPAHLRSTVRWDYQPDICKDYKETGFCGFGDSCKFLHDRSDYKHGWQLEREMEQGTYGAKDEQNYEISSDEDDLPFKCFICRNSFKDPVTTK</sequence>
<evidence type="ECO:0000256" key="3">
    <source>
        <dbReference type="ARBA" id="ARBA00022833"/>
    </source>
</evidence>
<dbReference type="SUPFAM" id="SSF90229">
    <property type="entry name" value="CCCH zinc finger"/>
    <property type="match status" value="1"/>
</dbReference>
<accession>A0A2C9KIA1</accession>
<keyword evidence="2 4" id="KW-0863">Zinc-finger</keyword>
<protein>
    <recommendedName>
        <fullName evidence="6">C3H1-type domain-containing protein</fullName>
    </recommendedName>
</protein>
<gene>
    <name evidence="7" type="primary">106052246</name>
</gene>
<keyword evidence="3 4" id="KW-0862">Zinc</keyword>
<dbReference type="InterPro" id="IPR036855">
    <property type="entry name" value="Znf_CCCH_sf"/>
</dbReference>
<dbReference type="PANTHER" id="PTHR12930:SF0">
    <property type="entry name" value="RING FINGER PROTEIN 113B"/>
    <property type="match status" value="1"/>
</dbReference>
<dbReference type="GO" id="GO:0034247">
    <property type="term" value="P:snoRNA splicing"/>
    <property type="evidence" value="ECO:0007669"/>
    <property type="project" value="TreeGrafter"/>
</dbReference>
<dbReference type="KEGG" id="bgt:106052246"/>
<dbReference type="PANTHER" id="PTHR12930">
    <property type="entry name" value="ZINC FINGER PROTEIN 183"/>
    <property type="match status" value="1"/>
</dbReference>
<dbReference type="SMART" id="SM00356">
    <property type="entry name" value="ZnF_C3H1"/>
    <property type="match status" value="1"/>
</dbReference>
<feature type="zinc finger region" description="C3H1-type" evidence="4">
    <location>
        <begin position="349"/>
        <end position="377"/>
    </location>
</feature>
<dbReference type="GO" id="GO:0008270">
    <property type="term" value="F:zinc ion binding"/>
    <property type="evidence" value="ECO:0007669"/>
    <property type="project" value="UniProtKB-KW"/>
</dbReference>
<dbReference type="Gene3D" id="4.10.1000.10">
    <property type="entry name" value="Zinc finger, CCCH-type"/>
    <property type="match status" value="1"/>
</dbReference>
<dbReference type="InterPro" id="IPR039971">
    <property type="entry name" value="CWC24-like"/>
</dbReference>
<reference evidence="7" key="1">
    <citation type="submission" date="2020-05" db="UniProtKB">
        <authorList>
            <consortium name="EnsemblMetazoa"/>
        </authorList>
    </citation>
    <scope>IDENTIFICATION</scope>
    <source>
        <strain evidence="7">BB02</strain>
    </source>
</reference>
<dbReference type="OrthoDB" id="10027994at2759"/>
<dbReference type="STRING" id="6526.A0A2C9KIA1"/>
<feature type="domain" description="C3H1-type" evidence="6">
    <location>
        <begin position="349"/>
        <end position="377"/>
    </location>
</feature>
<dbReference type="VEuPathDB" id="VectorBase:BGLB020032"/>
<evidence type="ECO:0000256" key="5">
    <source>
        <dbReference type="SAM" id="MobiDB-lite"/>
    </source>
</evidence>
<organism evidence="7 8">
    <name type="scientific">Biomphalaria glabrata</name>
    <name type="common">Bloodfluke planorb</name>
    <name type="synonym">Freshwater snail</name>
    <dbReference type="NCBI Taxonomy" id="6526"/>
    <lineage>
        <taxon>Eukaryota</taxon>
        <taxon>Metazoa</taxon>
        <taxon>Spiralia</taxon>
        <taxon>Lophotrochozoa</taxon>
        <taxon>Mollusca</taxon>
        <taxon>Gastropoda</taxon>
        <taxon>Heterobranchia</taxon>
        <taxon>Euthyneura</taxon>
        <taxon>Panpulmonata</taxon>
        <taxon>Hygrophila</taxon>
        <taxon>Lymnaeoidea</taxon>
        <taxon>Planorbidae</taxon>
        <taxon>Biomphalaria</taxon>
    </lineage>
</organism>
<keyword evidence="1 4" id="KW-0479">Metal-binding</keyword>
<dbReference type="PROSITE" id="PS50103">
    <property type="entry name" value="ZF_C3H1"/>
    <property type="match status" value="1"/>
</dbReference>
<dbReference type="GO" id="GO:0005684">
    <property type="term" value="C:U2-type spliceosomal complex"/>
    <property type="evidence" value="ECO:0007669"/>
    <property type="project" value="TreeGrafter"/>
</dbReference>
<proteinExistence type="predicted"/>
<evidence type="ECO:0000256" key="1">
    <source>
        <dbReference type="ARBA" id="ARBA00022723"/>
    </source>
</evidence>
<dbReference type="VEuPathDB" id="VectorBase:BGLAX_039088"/>
<evidence type="ECO:0000313" key="7">
    <source>
        <dbReference type="EnsemblMetazoa" id="BGLB020032-PA"/>
    </source>
</evidence>
<evidence type="ECO:0000256" key="2">
    <source>
        <dbReference type="ARBA" id="ARBA00022771"/>
    </source>
</evidence>
<evidence type="ECO:0000259" key="6">
    <source>
        <dbReference type="PROSITE" id="PS50103"/>
    </source>
</evidence>
<dbReference type="AlphaFoldDB" id="A0A2C9KIA1"/>
<evidence type="ECO:0000256" key="4">
    <source>
        <dbReference type="PROSITE-ProRule" id="PRU00723"/>
    </source>
</evidence>
<dbReference type="InterPro" id="IPR000571">
    <property type="entry name" value="Znf_CCCH"/>
</dbReference>
<feature type="compositionally biased region" description="Polar residues" evidence="5">
    <location>
        <begin position="202"/>
        <end position="219"/>
    </location>
</feature>
<name>A0A2C9KIA1_BIOGL</name>
<dbReference type="EnsemblMetazoa" id="BGLB020032-RA">
    <property type="protein sequence ID" value="BGLB020032-PA"/>
    <property type="gene ID" value="BGLB020032"/>
</dbReference>
<dbReference type="Proteomes" id="UP000076420">
    <property type="component" value="Unassembled WGS sequence"/>
</dbReference>
<evidence type="ECO:0000313" key="8">
    <source>
        <dbReference type="Proteomes" id="UP000076420"/>
    </source>
</evidence>
<dbReference type="Pfam" id="PF00642">
    <property type="entry name" value="zf-CCCH"/>
    <property type="match status" value="1"/>
</dbReference>
<feature type="region of interest" description="Disordered" evidence="5">
    <location>
        <begin position="202"/>
        <end position="224"/>
    </location>
</feature>